<protein>
    <submittedName>
        <fullName evidence="2">Uncharacterized protein</fullName>
    </submittedName>
</protein>
<dbReference type="Proteomes" id="UP001368500">
    <property type="component" value="Unassembled WGS sequence"/>
</dbReference>
<organism evidence="2 3">
    <name type="scientific">Pseudaquabacterium rugosum</name>
    <dbReference type="NCBI Taxonomy" id="2984194"/>
    <lineage>
        <taxon>Bacteria</taxon>
        <taxon>Pseudomonadati</taxon>
        <taxon>Pseudomonadota</taxon>
        <taxon>Betaproteobacteria</taxon>
        <taxon>Burkholderiales</taxon>
        <taxon>Sphaerotilaceae</taxon>
        <taxon>Pseudaquabacterium</taxon>
    </lineage>
</organism>
<comment type="caution">
    <text evidence="2">The sequence shown here is derived from an EMBL/GenBank/DDBJ whole genome shotgun (WGS) entry which is preliminary data.</text>
</comment>
<accession>A0ABU9B7I9</accession>
<keyword evidence="1" id="KW-0732">Signal</keyword>
<keyword evidence="3" id="KW-1185">Reference proteome</keyword>
<dbReference type="EMBL" id="JBBUTF010000005">
    <property type="protein sequence ID" value="MEK8025591.1"/>
    <property type="molecule type" value="Genomic_DNA"/>
</dbReference>
<name>A0ABU9B7I9_9BURK</name>
<feature type="chain" id="PRO_5047221295" evidence="1">
    <location>
        <begin position="26"/>
        <end position="77"/>
    </location>
</feature>
<reference evidence="2 3" key="1">
    <citation type="submission" date="2024-04" db="EMBL/GenBank/DDBJ databases">
        <title>Novel species of the genus Ideonella isolated from streams.</title>
        <authorList>
            <person name="Lu H."/>
        </authorList>
    </citation>
    <scope>NUCLEOTIDE SEQUENCE [LARGE SCALE GENOMIC DNA]</scope>
    <source>
        <strain evidence="2 3">BYS139W</strain>
    </source>
</reference>
<dbReference type="RefSeq" id="WP_341373375.1">
    <property type="nucleotide sequence ID" value="NZ_JBBUTF010000005.1"/>
</dbReference>
<evidence type="ECO:0000256" key="1">
    <source>
        <dbReference type="SAM" id="SignalP"/>
    </source>
</evidence>
<sequence length="77" mass="7511">MTINTVARATLVLVAGSVLALSANAVGRRTTAPPPVVAPVPVPVAITPVVAPSVNAPVVLNPVVSCNAGGTSTVSRC</sequence>
<evidence type="ECO:0000313" key="3">
    <source>
        <dbReference type="Proteomes" id="UP001368500"/>
    </source>
</evidence>
<proteinExistence type="predicted"/>
<gene>
    <name evidence="2" type="ORF">AACH11_06420</name>
</gene>
<evidence type="ECO:0000313" key="2">
    <source>
        <dbReference type="EMBL" id="MEK8025591.1"/>
    </source>
</evidence>
<feature type="signal peptide" evidence="1">
    <location>
        <begin position="1"/>
        <end position="25"/>
    </location>
</feature>